<accession>A0AAW8T124</accession>
<feature type="region of interest" description="Disordered" evidence="1">
    <location>
        <begin position="151"/>
        <end position="171"/>
    </location>
</feature>
<evidence type="ECO:0000313" key="3">
    <source>
        <dbReference type="EMBL" id="MDT2539318.1"/>
    </source>
</evidence>
<dbReference type="Gene3D" id="3.30.10.20">
    <property type="match status" value="1"/>
</dbReference>
<feature type="domain" description="PASTA" evidence="2">
    <location>
        <begin position="12"/>
        <end position="69"/>
    </location>
</feature>
<dbReference type="Proteomes" id="UP001249240">
    <property type="component" value="Unassembled WGS sequence"/>
</dbReference>
<reference evidence="3" key="1">
    <citation type="submission" date="2023-03" db="EMBL/GenBank/DDBJ databases">
        <authorList>
            <person name="Shen W."/>
            <person name="Cai J."/>
        </authorList>
    </citation>
    <scope>NUCLEOTIDE SEQUENCE</scope>
    <source>
        <strain evidence="3">B646-2</strain>
    </source>
</reference>
<name>A0AAW8T124_9ENTE</name>
<dbReference type="InterPro" id="IPR005543">
    <property type="entry name" value="PASTA_dom"/>
</dbReference>
<proteinExistence type="predicted"/>
<comment type="caution">
    <text evidence="3">The sequence shown here is derived from an EMBL/GenBank/DDBJ whole genome shotgun (WGS) entry which is preliminary data.</text>
</comment>
<dbReference type="EMBL" id="JARPXM010000016">
    <property type="protein sequence ID" value="MDT2539318.1"/>
    <property type="molecule type" value="Genomic_DNA"/>
</dbReference>
<sequence>MTVTVSLGKGFIVPNFSDYSLEDASTALEGLQIQAKGIYTENFPYGQLVSQSIEAGKVLSAKDDLTIKVLYSLGRPYMKDLRGTMVEGGLQKYFHDEFQSKGVNVHYVIRQVDSNQPKGTVVGMSHFSEYIPLNLTVSIDISLGNLGSAPTSFPNNAGGADNGENQEKPSE</sequence>
<organism evidence="3 4">
    <name type="scientific">Enterococcus raffinosus</name>
    <dbReference type="NCBI Taxonomy" id="71452"/>
    <lineage>
        <taxon>Bacteria</taxon>
        <taxon>Bacillati</taxon>
        <taxon>Bacillota</taxon>
        <taxon>Bacilli</taxon>
        <taxon>Lactobacillales</taxon>
        <taxon>Enterococcaceae</taxon>
        <taxon>Enterococcus</taxon>
    </lineage>
</organism>
<dbReference type="Pfam" id="PF03793">
    <property type="entry name" value="PASTA"/>
    <property type="match status" value="1"/>
</dbReference>
<dbReference type="RefSeq" id="WP_240145476.1">
    <property type="nucleotide sequence ID" value="NZ_CABLCA010000059.1"/>
</dbReference>
<protein>
    <submittedName>
        <fullName evidence="3">PASTA domain-containing protein</fullName>
    </submittedName>
</protein>
<evidence type="ECO:0000259" key="2">
    <source>
        <dbReference type="Pfam" id="PF03793"/>
    </source>
</evidence>
<evidence type="ECO:0000313" key="4">
    <source>
        <dbReference type="Proteomes" id="UP001249240"/>
    </source>
</evidence>
<dbReference type="AlphaFoldDB" id="A0AAW8T124"/>
<gene>
    <name evidence="3" type="ORF">P7D78_14375</name>
</gene>
<evidence type="ECO:0000256" key="1">
    <source>
        <dbReference type="SAM" id="MobiDB-lite"/>
    </source>
</evidence>